<dbReference type="GO" id="GO:0009279">
    <property type="term" value="C:cell outer membrane"/>
    <property type="evidence" value="ECO:0007669"/>
    <property type="project" value="UniProtKB-SubCell"/>
</dbReference>
<dbReference type="KEGG" id="bsen:DP114_26850"/>
<keyword evidence="6" id="KW-0812">Transmembrane</keyword>
<feature type="domain" description="OmpA-like" evidence="7">
    <location>
        <begin position="88"/>
        <end position="213"/>
    </location>
</feature>
<dbReference type="AlphaFoldDB" id="A0A856MP33"/>
<keyword evidence="2 4" id="KW-0472">Membrane</keyword>
<dbReference type="PRINTS" id="PR01021">
    <property type="entry name" value="OMPADOMAIN"/>
</dbReference>
<evidence type="ECO:0000256" key="2">
    <source>
        <dbReference type="ARBA" id="ARBA00023136"/>
    </source>
</evidence>
<comment type="subcellular location">
    <subcellularLocation>
        <location evidence="1">Cell outer membrane</location>
    </subcellularLocation>
</comment>
<evidence type="ECO:0000256" key="1">
    <source>
        <dbReference type="ARBA" id="ARBA00004442"/>
    </source>
</evidence>
<dbReference type="Gene3D" id="3.30.1330.60">
    <property type="entry name" value="OmpA-like domain"/>
    <property type="match status" value="1"/>
</dbReference>
<evidence type="ECO:0000313" key="9">
    <source>
        <dbReference type="Proteomes" id="UP000503129"/>
    </source>
</evidence>
<protein>
    <submittedName>
        <fullName evidence="8">OmpA family protein</fullName>
    </submittedName>
</protein>
<dbReference type="PANTHER" id="PTHR30329">
    <property type="entry name" value="STATOR ELEMENT OF FLAGELLAR MOTOR COMPLEX"/>
    <property type="match status" value="1"/>
</dbReference>
<dbReference type="CDD" id="cd07185">
    <property type="entry name" value="OmpA_C-like"/>
    <property type="match status" value="1"/>
</dbReference>
<dbReference type="EMBL" id="CP030118">
    <property type="protein sequence ID" value="QDL11037.1"/>
    <property type="molecule type" value="Genomic_DNA"/>
</dbReference>
<keyword evidence="6" id="KW-1133">Transmembrane helix</keyword>
<name>A0A856MP33_9CYAN</name>
<dbReference type="InterPro" id="IPR006665">
    <property type="entry name" value="OmpA-like"/>
</dbReference>
<sequence length="217" mass="24410">MYSLRFSIYLIPIILTIIANNLVYSATAKAEVKFGTVKSPQTKFFQAQLLVQELSKVRTPIIQFSKDTYPEVNLPDITSGQIQVQENQYLTIITLPADLLFDSNKDTIRPDAKKILRQVSQAINNHYPNTWLQILGHTDSKGSKDNNLKLSEQWVAAVQKWLSEKGGIDMSLISKEGYGEAQPVAANQKSDSSDNPVGRQKNRRIEIVIQKVANHQV</sequence>
<evidence type="ECO:0000313" key="8">
    <source>
        <dbReference type="EMBL" id="QDL11037.1"/>
    </source>
</evidence>
<dbReference type="RefSeq" id="WP_169266367.1">
    <property type="nucleotide sequence ID" value="NZ_CAWOXK010000001.1"/>
</dbReference>
<reference evidence="8 9" key="1">
    <citation type="submission" date="2018-06" db="EMBL/GenBank/DDBJ databases">
        <title>Comparative genomics of Brasilonema spp. strains.</title>
        <authorList>
            <person name="Alvarenga D.O."/>
            <person name="Fiore M.F."/>
            <person name="Varani A.M."/>
        </authorList>
    </citation>
    <scope>NUCLEOTIDE SEQUENCE [LARGE SCALE GENOMIC DNA]</scope>
    <source>
        <strain evidence="8 9">CENA114</strain>
    </source>
</reference>
<dbReference type="SUPFAM" id="SSF103088">
    <property type="entry name" value="OmpA-like"/>
    <property type="match status" value="1"/>
</dbReference>
<dbReference type="InterPro" id="IPR050330">
    <property type="entry name" value="Bact_OuterMem_StrucFunc"/>
</dbReference>
<gene>
    <name evidence="8" type="ORF">DP114_26850</name>
</gene>
<accession>A0A856MP33</accession>
<dbReference type="InterPro" id="IPR006664">
    <property type="entry name" value="OMP_bac"/>
</dbReference>
<feature type="region of interest" description="Disordered" evidence="5">
    <location>
        <begin position="183"/>
        <end position="203"/>
    </location>
</feature>
<keyword evidence="3" id="KW-0998">Cell outer membrane</keyword>
<feature type="compositionally biased region" description="Polar residues" evidence="5">
    <location>
        <begin position="185"/>
        <end position="195"/>
    </location>
</feature>
<dbReference type="Pfam" id="PF00691">
    <property type="entry name" value="OmpA"/>
    <property type="match status" value="1"/>
</dbReference>
<dbReference type="PANTHER" id="PTHR30329:SF21">
    <property type="entry name" value="LIPOPROTEIN YIAD-RELATED"/>
    <property type="match status" value="1"/>
</dbReference>
<evidence type="ECO:0000256" key="3">
    <source>
        <dbReference type="ARBA" id="ARBA00023237"/>
    </source>
</evidence>
<dbReference type="PROSITE" id="PS51123">
    <property type="entry name" value="OMPA_2"/>
    <property type="match status" value="1"/>
</dbReference>
<organism evidence="8 9">
    <name type="scientific">Brasilonema sennae CENA114</name>
    <dbReference type="NCBI Taxonomy" id="415709"/>
    <lineage>
        <taxon>Bacteria</taxon>
        <taxon>Bacillati</taxon>
        <taxon>Cyanobacteriota</taxon>
        <taxon>Cyanophyceae</taxon>
        <taxon>Nostocales</taxon>
        <taxon>Scytonemataceae</taxon>
        <taxon>Brasilonema</taxon>
        <taxon>Bromeliae group (in: Brasilonema)</taxon>
    </lineage>
</organism>
<proteinExistence type="predicted"/>
<evidence type="ECO:0000256" key="5">
    <source>
        <dbReference type="SAM" id="MobiDB-lite"/>
    </source>
</evidence>
<evidence type="ECO:0000256" key="4">
    <source>
        <dbReference type="PROSITE-ProRule" id="PRU00473"/>
    </source>
</evidence>
<evidence type="ECO:0000259" key="7">
    <source>
        <dbReference type="PROSITE" id="PS51123"/>
    </source>
</evidence>
<dbReference type="InterPro" id="IPR036737">
    <property type="entry name" value="OmpA-like_sf"/>
</dbReference>
<keyword evidence="9" id="KW-1185">Reference proteome</keyword>
<dbReference type="Proteomes" id="UP000503129">
    <property type="component" value="Chromosome"/>
</dbReference>
<feature type="transmembrane region" description="Helical" evidence="6">
    <location>
        <begin position="6"/>
        <end position="24"/>
    </location>
</feature>
<evidence type="ECO:0000256" key="6">
    <source>
        <dbReference type="SAM" id="Phobius"/>
    </source>
</evidence>